<feature type="transmembrane region" description="Helical" evidence="1">
    <location>
        <begin position="46"/>
        <end position="71"/>
    </location>
</feature>
<evidence type="ECO:0000256" key="1">
    <source>
        <dbReference type="SAM" id="Phobius"/>
    </source>
</evidence>
<name>A0A5C6E7J2_9BACT</name>
<keyword evidence="1" id="KW-1133">Transmembrane helix</keyword>
<dbReference type="EMBL" id="SJPW01000009">
    <property type="protein sequence ID" value="TWU44768.1"/>
    <property type="molecule type" value="Genomic_DNA"/>
</dbReference>
<dbReference type="Proteomes" id="UP000318288">
    <property type="component" value="Unassembled WGS sequence"/>
</dbReference>
<protein>
    <submittedName>
        <fullName evidence="2">Uncharacterized protein</fullName>
    </submittedName>
</protein>
<feature type="transmembrane region" description="Helical" evidence="1">
    <location>
        <begin position="233"/>
        <end position="255"/>
    </location>
</feature>
<evidence type="ECO:0000313" key="2">
    <source>
        <dbReference type="EMBL" id="TWU44768.1"/>
    </source>
</evidence>
<feature type="transmembrane region" description="Helical" evidence="1">
    <location>
        <begin position="113"/>
        <end position="133"/>
    </location>
</feature>
<keyword evidence="1" id="KW-0472">Membrane</keyword>
<dbReference type="AlphaFoldDB" id="A0A5C6E7J2"/>
<dbReference type="RefSeq" id="WP_146462257.1">
    <property type="nucleotide sequence ID" value="NZ_SJPW01000009.1"/>
</dbReference>
<organism evidence="2 3">
    <name type="scientific">Rubripirellula tenax</name>
    <dbReference type="NCBI Taxonomy" id="2528015"/>
    <lineage>
        <taxon>Bacteria</taxon>
        <taxon>Pseudomonadati</taxon>
        <taxon>Planctomycetota</taxon>
        <taxon>Planctomycetia</taxon>
        <taxon>Pirellulales</taxon>
        <taxon>Pirellulaceae</taxon>
        <taxon>Rubripirellula</taxon>
    </lineage>
</organism>
<keyword evidence="1" id="KW-0812">Transmembrane</keyword>
<keyword evidence="3" id="KW-1185">Reference proteome</keyword>
<feature type="transmembrane region" description="Helical" evidence="1">
    <location>
        <begin position="83"/>
        <end position="107"/>
    </location>
</feature>
<proteinExistence type="predicted"/>
<sequence>MTYARSRLWLGISGVGSIVVISTYLLTSGLPLELLPRNQSWSGEDIRGLLAAIVFLISVMAPLDFLGGFLLPNRSRPNTITFGAFLSGWFRGVIVQASLFVLASFLILAMGRWLGLAGAALAVLGIGVFHVAFQLQIAQLTASLPESFGVQADGEPAVAAALGQTLRWGWKSRPILVVGHEDSGFTGGVVGLPGIESIVVPAASLAKLTPEQLSVMIARRLEAIRSGSRNRGLLLAFTWVVIGFVLAAKLPGAGVTSVGELAMTCLGFTLWTFLGLLTLPTLSRQAAYAIDRKVIDQGASQESLFKAVQTLDRLQDDEPKRPTLIEAIFHPVPSVDNRRIESANTFPIAWHAARMTLFVSWACMGMLVRAVHCNVGRPELWVMLPTD</sequence>
<comment type="caution">
    <text evidence="2">The sequence shown here is derived from an EMBL/GenBank/DDBJ whole genome shotgun (WGS) entry which is preliminary data.</text>
</comment>
<dbReference type="OrthoDB" id="258397at2"/>
<reference evidence="2 3" key="1">
    <citation type="submission" date="2019-02" db="EMBL/GenBank/DDBJ databases">
        <title>Deep-cultivation of Planctomycetes and their phenomic and genomic characterization uncovers novel biology.</title>
        <authorList>
            <person name="Wiegand S."/>
            <person name="Jogler M."/>
            <person name="Boedeker C."/>
            <person name="Pinto D."/>
            <person name="Vollmers J."/>
            <person name="Rivas-Marin E."/>
            <person name="Kohn T."/>
            <person name="Peeters S.H."/>
            <person name="Heuer A."/>
            <person name="Rast P."/>
            <person name="Oberbeckmann S."/>
            <person name="Bunk B."/>
            <person name="Jeske O."/>
            <person name="Meyerdierks A."/>
            <person name="Storesund J.E."/>
            <person name="Kallscheuer N."/>
            <person name="Luecker S."/>
            <person name="Lage O.M."/>
            <person name="Pohl T."/>
            <person name="Merkel B.J."/>
            <person name="Hornburger P."/>
            <person name="Mueller R.-W."/>
            <person name="Bruemmer F."/>
            <person name="Labrenz M."/>
            <person name="Spormann A.M."/>
            <person name="Op Den Camp H."/>
            <person name="Overmann J."/>
            <person name="Amann R."/>
            <person name="Jetten M.S.M."/>
            <person name="Mascher T."/>
            <person name="Medema M.H."/>
            <person name="Devos D.P."/>
            <person name="Kaster A.-K."/>
            <person name="Ovreas L."/>
            <person name="Rohde M."/>
            <person name="Galperin M.Y."/>
            <person name="Jogler C."/>
        </authorList>
    </citation>
    <scope>NUCLEOTIDE SEQUENCE [LARGE SCALE GENOMIC DNA]</scope>
    <source>
        <strain evidence="2 3">Poly51</strain>
    </source>
</reference>
<feature type="transmembrane region" description="Helical" evidence="1">
    <location>
        <begin position="7"/>
        <end position="26"/>
    </location>
</feature>
<gene>
    <name evidence="2" type="ORF">Poly51_58340</name>
</gene>
<evidence type="ECO:0000313" key="3">
    <source>
        <dbReference type="Proteomes" id="UP000318288"/>
    </source>
</evidence>
<accession>A0A5C6E7J2</accession>
<feature type="transmembrane region" description="Helical" evidence="1">
    <location>
        <begin position="261"/>
        <end position="282"/>
    </location>
</feature>